<dbReference type="EMBL" id="JADKPN010000001">
    <property type="protein sequence ID" value="MBF4762072.1"/>
    <property type="molecule type" value="Genomic_DNA"/>
</dbReference>
<dbReference type="InterPro" id="IPR010872">
    <property type="entry name" value="MDMPI_C-term_domain"/>
</dbReference>
<dbReference type="PANTHER" id="PTHR40758">
    <property type="entry name" value="CONSERVED PROTEIN"/>
    <property type="match status" value="1"/>
</dbReference>
<gene>
    <name evidence="3" type="ORF">ISU07_02945</name>
</gene>
<evidence type="ECO:0000259" key="2">
    <source>
        <dbReference type="Pfam" id="PF11716"/>
    </source>
</evidence>
<dbReference type="Pfam" id="PF11716">
    <property type="entry name" value="MDMPI_N"/>
    <property type="match status" value="1"/>
</dbReference>
<keyword evidence="4" id="KW-1185">Reference proteome</keyword>
<dbReference type="Pfam" id="PF07398">
    <property type="entry name" value="MDMPI_C"/>
    <property type="match status" value="1"/>
</dbReference>
<evidence type="ECO:0000259" key="1">
    <source>
        <dbReference type="Pfam" id="PF07398"/>
    </source>
</evidence>
<dbReference type="GO" id="GO:0016853">
    <property type="term" value="F:isomerase activity"/>
    <property type="evidence" value="ECO:0007669"/>
    <property type="project" value="UniProtKB-KW"/>
</dbReference>
<feature type="domain" description="Mycothiol-dependent maleylpyruvate isomerase metal-binding" evidence="2">
    <location>
        <begin position="15"/>
        <end position="133"/>
    </location>
</feature>
<dbReference type="SUPFAM" id="SSF109854">
    <property type="entry name" value="DinB/YfiT-like putative metalloenzymes"/>
    <property type="match status" value="1"/>
</dbReference>
<feature type="domain" description="MDMPI C-terminal" evidence="1">
    <location>
        <begin position="153"/>
        <end position="237"/>
    </location>
</feature>
<dbReference type="InterPro" id="IPR024344">
    <property type="entry name" value="MDMPI_metal-binding"/>
</dbReference>
<name>A0A930YCV2_9ACTN</name>
<sequence length="259" mass="28231">MATSLTRAQHLDGLRVALQAFARHAGSAGLEADVPTCPDWTVRRLIGHQGMVHRWAAANLRGQAIDVDATERAGRRSPDPVDWLRDGAIELVAAITEAPEDVRTIVFLNDAPRALDFWARRQCHETTIHAVDALAADLGRYPTSADTWIDPVVAIDGVDELLAGFMTRNKSRLRSADPLGIGVVAEESPNGWLVETSDRPAVVTAAPREEVTDRADVLLTGPAVAVYLTLWNRSDELEVEDGPTSRALAPWRRAPITWG</sequence>
<evidence type="ECO:0000313" key="4">
    <source>
        <dbReference type="Proteomes" id="UP000640489"/>
    </source>
</evidence>
<dbReference type="GO" id="GO:0046872">
    <property type="term" value="F:metal ion binding"/>
    <property type="evidence" value="ECO:0007669"/>
    <property type="project" value="InterPro"/>
</dbReference>
<dbReference type="GO" id="GO:0005886">
    <property type="term" value="C:plasma membrane"/>
    <property type="evidence" value="ECO:0007669"/>
    <property type="project" value="TreeGrafter"/>
</dbReference>
<accession>A0A930YCV2</accession>
<proteinExistence type="predicted"/>
<evidence type="ECO:0000313" key="3">
    <source>
        <dbReference type="EMBL" id="MBF4762072.1"/>
    </source>
</evidence>
<dbReference type="NCBIfam" id="TIGR03083">
    <property type="entry name" value="maleylpyruvate isomerase family mycothiol-dependent enzyme"/>
    <property type="match status" value="1"/>
</dbReference>
<comment type="caution">
    <text evidence="3">The sequence shown here is derived from an EMBL/GenBank/DDBJ whole genome shotgun (WGS) entry which is preliminary data.</text>
</comment>
<reference evidence="3" key="1">
    <citation type="submission" date="2020-11" db="EMBL/GenBank/DDBJ databases">
        <title>Nocardioides sp. nov., isolated from Soil of Cynanchum wilfordii Hemsley rhizosphere.</title>
        <authorList>
            <person name="Lee J.-S."/>
            <person name="Suh M.K."/>
            <person name="Kim J.-S."/>
        </authorList>
    </citation>
    <scope>NUCLEOTIDE SEQUENCE</scope>
    <source>
        <strain evidence="3">KCTC 19275</strain>
    </source>
</reference>
<dbReference type="InterPro" id="IPR034660">
    <property type="entry name" value="DinB/YfiT-like"/>
</dbReference>
<protein>
    <submittedName>
        <fullName evidence="3">Maleylpyruvate isomerase family mycothiol-dependent enzyme</fullName>
    </submittedName>
</protein>
<keyword evidence="3" id="KW-0413">Isomerase</keyword>
<dbReference type="RefSeq" id="WP_194705227.1">
    <property type="nucleotide sequence ID" value="NZ_JADKPN010000001.1"/>
</dbReference>
<dbReference type="AlphaFoldDB" id="A0A930YCV2"/>
<dbReference type="Proteomes" id="UP000640489">
    <property type="component" value="Unassembled WGS sequence"/>
</dbReference>
<dbReference type="PANTHER" id="PTHR40758:SF1">
    <property type="entry name" value="CONSERVED PROTEIN"/>
    <property type="match status" value="1"/>
</dbReference>
<dbReference type="InterPro" id="IPR017517">
    <property type="entry name" value="Maleyloyr_isom"/>
</dbReference>
<organism evidence="3 4">
    <name type="scientific">Nocardioides islandensis</name>
    <dbReference type="NCBI Taxonomy" id="433663"/>
    <lineage>
        <taxon>Bacteria</taxon>
        <taxon>Bacillati</taxon>
        <taxon>Actinomycetota</taxon>
        <taxon>Actinomycetes</taxon>
        <taxon>Propionibacteriales</taxon>
        <taxon>Nocardioidaceae</taxon>
        <taxon>Nocardioides</taxon>
    </lineage>
</organism>